<gene>
    <name evidence="3" type="ORF">V6N12_032256</name>
</gene>
<dbReference type="EMBL" id="JBBPBM010000056">
    <property type="protein sequence ID" value="KAK8517056.1"/>
    <property type="molecule type" value="Genomic_DNA"/>
</dbReference>
<dbReference type="Proteomes" id="UP001472677">
    <property type="component" value="Unassembled WGS sequence"/>
</dbReference>
<dbReference type="SUPFAM" id="SSF55895">
    <property type="entry name" value="Ribonuclease Rh-like"/>
    <property type="match status" value="1"/>
</dbReference>
<organism evidence="3 4">
    <name type="scientific">Hibiscus sabdariffa</name>
    <name type="common">roselle</name>
    <dbReference type="NCBI Taxonomy" id="183260"/>
    <lineage>
        <taxon>Eukaryota</taxon>
        <taxon>Viridiplantae</taxon>
        <taxon>Streptophyta</taxon>
        <taxon>Embryophyta</taxon>
        <taxon>Tracheophyta</taxon>
        <taxon>Spermatophyta</taxon>
        <taxon>Magnoliopsida</taxon>
        <taxon>eudicotyledons</taxon>
        <taxon>Gunneridae</taxon>
        <taxon>Pentapetalae</taxon>
        <taxon>rosids</taxon>
        <taxon>malvids</taxon>
        <taxon>Malvales</taxon>
        <taxon>Malvaceae</taxon>
        <taxon>Malvoideae</taxon>
        <taxon>Hibiscus</taxon>
    </lineage>
</organism>
<dbReference type="InterPro" id="IPR001568">
    <property type="entry name" value="RNase_T2-like"/>
</dbReference>
<evidence type="ECO:0000256" key="1">
    <source>
        <dbReference type="ARBA" id="ARBA00007469"/>
    </source>
</evidence>
<comment type="similarity">
    <text evidence="1 2">Belongs to the RNase T2 family.</text>
</comment>
<evidence type="ECO:0000256" key="2">
    <source>
        <dbReference type="RuleBase" id="RU004328"/>
    </source>
</evidence>
<name>A0ABR2CC19_9ROSI</name>
<evidence type="ECO:0000313" key="3">
    <source>
        <dbReference type="EMBL" id="KAK8517056.1"/>
    </source>
</evidence>
<dbReference type="InterPro" id="IPR036430">
    <property type="entry name" value="RNase_T2-like_sf"/>
</dbReference>
<dbReference type="PANTHER" id="PTHR11240">
    <property type="entry name" value="RIBONUCLEASE T2"/>
    <property type="match status" value="1"/>
</dbReference>
<keyword evidence="4" id="KW-1185">Reference proteome</keyword>
<protein>
    <submittedName>
        <fullName evidence="3">Uncharacterized protein</fullName>
    </submittedName>
</protein>
<comment type="caution">
    <text evidence="3">The sequence shown here is derived from an EMBL/GenBank/DDBJ whole genome shotgun (WGS) entry which is preliminary data.</text>
</comment>
<dbReference type="Pfam" id="PF00445">
    <property type="entry name" value="Ribonuclease_T2"/>
    <property type="match status" value="1"/>
</dbReference>
<dbReference type="PANTHER" id="PTHR11240:SF46">
    <property type="entry name" value="INTRACELLULAR RIBONUCLEASE LX-LIKE"/>
    <property type="match status" value="1"/>
</dbReference>
<dbReference type="Gene3D" id="3.90.730.10">
    <property type="entry name" value="Ribonuclease T2-like"/>
    <property type="match status" value="1"/>
</dbReference>
<reference evidence="3 4" key="1">
    <citation type="journal article" date="2024" name="G3 (Bethesda)">
        <title>Genome assembly of Hibiscus sabdariffa L. provides insights into metabolisms of medicinal natural products.</title>
        <authorList>
            <person name="Kim T."/>
        </authorList>
    </citation>
    <scope>NUCLEOTIDE SEQUENCE [LARGE SCALE GENOMIC DNA]</scope>
    <source>
        <strain evidence="3">TK-2024</strain>
        <tissue evidence="3">Old leaves</tissue>
    </source>
</reference>
<proteinExistence type="inferred from homology"/>
<accession>A0ABR2CC19</accession>
<evidence type="ECO:0000313" key="4">
    <source>
        <dbReference type="Proteomes" id="UP001472677"/>
    </source>
</evidence>
<sequence>METKWPNLINGYSNEGFWELEWMNHGMCSDYPQHPLIYFNITLNLAENHHYDPLSVLGVPPSNTNEYEIDTLLENVKRNVGFYPQISCNRPLKGGKLYLQEVRFCFTRATPPTELQDCPDKMDNVCRLVPPQQRKVTFSLPITAISGHNATWEALASA</sequence>